<gene>
    <name evidence="1" type="ORF">BkAM31D_19380</name>
</gene>
<dbReference type="SFLD" id="SFLDS00003">
    <property type="entry name" value="Haloacid_Dehalogenase"/>
    <property type="match status" value="1"/>
</dbReference>
<dbReference type="GO" id="GO:0016791">
    <property type="term" value="F:phosphatase activity"/>
    <property type="evidence" value="ECO:0007669"/>
    <property type="project" value="TreeGrafter"/>
</dbReference>
<evidence type="ECO:0000313" key="2">
    <source>
        <dbReference type="Proteomes" id="UP000193006"/>
    </source>
</evidence>
<dbReference type="RefSeq" id="WP_066159067.1">
    <property type="nucleotide sequence ID" value="NZ_CP020814.1"/>
</dbReference>
<dbReference type="SUPFAM" id="SSF56784">
    <property type="entry name" value="HAD-like"/>
    <property type="match status" value="1"/>
</dbReference>
<protein>
    <submittedName>
        <fullName evidence="1">Putative bifunctional phosphatase/peptidyl-prolyl cis-trans isomerase</fullName>
    </submittedName>
</protein>
<dbReference type="EMBL" id="CP020814">
    <property type="protein sequence ID" value="ARK31825.1"/>
    <property type="molecule type" value="Genomic_DNA"/>
</dbReference>
<accession>A0A1X9MEF7</accession>
<dbReference type="PANTHER" id="PTHR10000:SF25">
    <property type="entry name" value="PHOSPHATASE YKRA-RELATED"/>
    <property type="match status" value="1"/>
</dbReference>
<dbReference type="GO" id="GO:0016853">
    <property type="term" value="F:isomerase activity"/>
    <property type="evidence" value="ECO:0007669"/>
    <property type="project" value="UniProtKB-KW"/>
</dbReference>
<dbReference type="InterPro" id="IPR000150">
    <property type="entry name" value="Cof"/>
</dbReference>
<organism evidence="1 2">
    <name type="scientific">Halalkalibacter krulwichiae</name>
    <dbReference type="NCBI Taxonomy" id="199441"/>
    <lineage>
        <taxon>Bacteria</taxon>
        <taxon>Bacillati</taxon>
        <taxon>Bacillota</taxon>
        <taxon>Bacilli</taxon>
        <taxon>Bacillales</taxon>
        <taxon>Bacillaceae</taxon>
        <taxon>Halalkalibacter</taxon>
    </lineage>
</organism>
<dbReference type="Proteomes" id="UP000193006">
    <property type="component" value="Chromosome"/>
</dbReference>
<dbReference type="GO" id="GO:0005829">
    <property type="term" value="C:cytosol"/>
    <property type="evidence" value="ECO:0007669"/>
    <property type="project" value="TreeGrafter"/>
</dbReference>
<dbReference type="SFLD" id="SFLDG01144">
    <property type="entry name" value="C2.B.4:_PGP_Like"/>
    <property type="match status" value="1"/>
</dbReference>
<dbReference type="Gene3D" id="3.40.50.1000">
    <property type="entry name" value="HAD superfamily/HAD-like"/>
    <property type="match status" value="1"/>
</dbReference>
<dbReference type="InterPro" id="IPR036412">
    <property type="entry name" value="HAD-like_sf"/>
</dbReference>
<dbReference type="Gene3D" id="3.30.1240.10">
    <property type="match status" value="1"/>
</dbReference>
<dbReference type="SFLD" id="SFLDG01140">
    <property type="entry name" value="C2.B:_Phosphomannomutase_and_P"/>
    <property type="match status" value="1"/>
</dbReference>
<evidence type="ECO:0000313" key="1">
    <source>
        <dbReference type="EMBL" id="ARK31825.1"/>
    </source>
</evidence>
<dbReference type="AlphaFoldDB" id="A0A1X9MEF7"/>
<proteinExistence type="predicted"/>
<keyword evidence="2" id="KW-1185">Reference proteome</keyword>
<dbReference type="PANTHER" id="PTHR10000">
    <property type="entry name" value="PHOSPHOSERINE PHOSPHATASE"/>
    <property type="match status" value="1"/>
</dbReference>
<dbReference type="GO" id="GO:0000287">
    <property type="term" value="F:magnesium ion binding"/>
    <property type="evidence" value="ECO:0007669"/>
    <property type="project" value="TreeGrafter"/>
</dbReference>
<dbReference type="NCBIfam" id="TIGR00099">
    <property type="entry name" value="Cof-subfamily"/>
    <property type="match status" value="1"/>
</dbReference>
<dbReference type="KEGG" id="bkw:BkAM31D_19380"/>
<keyword evidence="1" id="KW-0413">Isomerase</keyword>
<name>A0A1X9MEF7_9BACI</name>
<dbReference type="PROSITE" id="PS01229">
    <property type="entry name" value="COF_2"/>
    <property type="match status" value="1"/>
</dbReference>
<sequence length="257" mass="29042">MAQKIVFFDIDGTLYDEDKKLPSATKQAISQLREKGHYVAIATGRAPFLFADLREELQIDTYVCFNGSYVVVDNKVLSKNVLDQKALEKLTEFSAEKEHPLVYMGTDDMKSNIEEHPHIEESMGTLKCYQPGHDANYHIDRDIIQTLLFCTDKEEKEYVERFPEFDFVRWHTLSVDVLPANGSKAVGVEKVIEHLGFNKEDVYAFGDGLNDIEMLKAVENSVAMGNGHDEVKSAAKHVTKHVSEDGIYHGLKMVGLL</sequence>
<dbReference type="NCBIfam" id="TIGR01484">
    <property type="entry name" value="HAD-SF-IIB"/>
    <property type="match status" value="1"/>
</dbReference>
<dbReference type="InterPro" id="IPR006379">
    <property type="entry name" value="HAD-SF_hydro_IIB"/>
</dbReference>
<dbReference type="Pfam" id="PF08282">
    <property type="entry name" value="Hydrolase_3"/>
    <property type="match status" value="1"/>
</dbReference>
<dbReference type="CDD" id="cd07517">
    <property type="entry name" value="HAD_HPP"/>
    <property type="match status" value="1"/>
</dbReference>
<reference evidence="1 2" key="1">
    <citation type="submission" date="2017-04" db="EMBL/GenBank/DDBJ databases">
        <title>Bacillus krulwichiae AM31D Genome sequencing and assembly.</title>
        <authorList>
            <person name="Krulwich T.A."/>
            <person name="Anastor L."/>
            <person name="Ehrlich R."/>
            <person name="Ehrlich G.D."/>
            <person name="Janto B."/>
        </authorList>
    </citation>
    <scope>NUCLEOTIDE SEQUENCE [LARGE SCALE GENOMIC DNA]</scope>
    <source>
        <strain evidence="1 2">AM31D</strain>
    </source>
</reference>
<dbReference type="InterPro" id="IPR023214">
    <property type="entry name" value="HAD_sf"/>
</dbReference>